<dbReference type="PANTHER" id="PTHR30349:SF64">
    <property type="entry name" value="PROPHAGE INTEGRASE INTD-RELATED"/>
    <property type="match status" value="1"/>
</dbReference>
<dbReference type="GO" id="GO:0015074">
    <property type="term" value="P:DNA integration"/>
    <property type="evidence" value="ECO:0007669"/>
    <property type="project" value="UniProtKB-KW"/>
</dbReference>
<evidence type="ECO:0000259" key="7">
    <source>
        <dbReference type="PROSITE" id="PS51900"/>
    </source>
</evidence>
<dbReference type="Gene3D" id="1.10.443.10">
    <property type="entry name" value="Intergrase catalytic core"/>
    <property type="match status" value="1"/>
</dbReference>
<protein>
    <submittedName>
        <fullName evidence="8">Integrase</fullName>
    </submittedName>
</protein>
<dbReference type="PROSITE" id="PS51900">
    <property type="entry name" value="CB"/>
    <property type="match status" value="1"/>
</dbReference>
<evidence type="ECO:0000259" key="6">
    <source>
        <dbReference type="PROSITE" id="PS51898"/>
    </source>
</evidence>
<organism evidence="8">
    <name type="scientific">Bradyrhizobium diazoefficiens</name>
    <dbReference type="NCBI Taxonomy" id="1355477"/>
    <lineage>
        <taxon>Bacteria</taxon>
        <taxon>Pseudomonadati</taxon>
        <taxon>Pseudomonadota</taxon>
        <taxon>Alphaproteobacteria</taxon>
        <taxon>Hyphomicrobiales</taxon>
        <taxon>Nitrobacteraceae</taxon>
        <taxon>Bradyrhizobium</taxon>
    </lineage>
</organism>
<evidence type="ECO:0000256" key="2">
    <source>
        <dbReference type="ARBA" id="ARBA00023125"/>
    </source>
</evidence>
<feature type="region of interest" description="Disordered" evidence="5">
    <location>
        <begin position="366"/>
        <end position="386"/>
    </location>
</feature>
<dbReference type="GO" id="GO:0006310">
    <property type="term" value="P:DNA recombination"/>
    <property type="evidence" value="ECO:0007669"/>
    <property type="project" value="UniProtKB-KW"/>
</dbReference>
<reference evidence="8" key="1">
    <citation type="submission" date="2020-05" db="EMBL/GenBank/DDBJ databases">
        <title>Complete genome sequence of Bradyrhizobium diazoefficiens XF3 isolated from soybean nodule.</title>
        <authorList>
            <person name="Noda R."/>
            <person name="Kakizaki K."/>
            <person name="Minamisawa K."/>
        </authorList>
    </citation>
    <scope>NUCLEOTIDE SEQUENCE</scope>
    <source>
        <strain evidence="8">XF3</strain>
    </source>
</reference>
<keyword evidence="3" id="KW-0233">DNA recombination</keyword>
<evidence type="ECO:0000256" key="1">
    <source>
        <dbReference type="ARBA" id="ARBA00022908"/>
    </source>
</evidence>
<dbReference type="SUPFAM" id="SSF56349">
    <property type="entry name" value="DNA breaking-rejoining enzymes"/>
    <property type="match status" value="1"/>
</dbReference>
<keyword evidence="1" id="KW-0229">DNA integration</keyword>
<dbReference type="GO" id="GO:0003677">
    <property type="term" value="F:DNA binding"/>
    <property type="evidence" value="ECO:0007669"/>
    <property type="project" value="UniProtKB-UniRule"/>
</dbReference>
<dbReference type="AlphaFoldDB" id="A0A809YGE1"/>
<keyword evidence="2 4" id="KW-0238">DNA-binding</keyword>
<dbReference type="InterPro" id="IPR011010">
    <property type="entry name" value="DNA_brk_join_enz"/>
</dbReference>
<dbReference type="RefSeq" id="WP_182871731.1">
    <property type="nucleotide sequence ID" value="NZ_AP022639.1"/>
</dbReference>
<dbReference type="EMBL" id="AP023093">
    <property type="protein sequence ID" value="BCE39686.1"/>
    <property type="molecule type" value="Genomic_DNA"/>
</dbReference>
<evidence type="ECO:0000313" key="8">
    <source>
        <dbReference type="EMBL" id="BCE39686.1"/>
    </source>
</evidence>
<evidence type="ECO:0000256" key="4">
    <source>
        <dbReference type="PROSITE-ProRule" id="PRU01248"/>
    </source>
</evidence>
<accession>A0A809YGE1</accession>
<dbReference type="InterPro" id="IPR050090">
    <property type="entry name" value="Tyrosine_recombinase_XerCD"/>
</dbReference>
<name>A0A809YGE1_9BRAD</name>
<gene>
    <name evidence="8" type="ORF">XF3B_47170</name>
</gene>
<feature type="region of interest" description="Disordered" evidence="5">
    <location>
        <begin position="35"/>
        <end position="58"/>
    </location>
</feature>
<feature type="domain" description="Core-binding (CB)" evidence="7">
    <location>
        <begin position="61"/>
        <end position="158"/>
    </location>
</feature>
<feature type="compositionally biased region" description="Basic and acidic residues" evidence="5">
    <location>
        <begin position="35"/>
        <end position="57"/>
    </location>
</feature>
<evidence type="ECO:0000256" key="3">
    <source>
        <dbReference type="ARBA" id="ARBA00023172"/>
    </source>
</evidence>
<sequence>MSIYRDKRSQYFQYEFQIQRRRFYGSTERNDELEARQVEAEKKREARDQLERERAEQRAPLTLGRASDRWWDEHGRHLSDQKIKSALDRIGQILGRSTDLHAITDDAVSHLVAERRKDTRRDSTVTERGRAKILTRPITATTVNRTIDLLRRVMRRAKENWNAYLPNEPTWKKHRLKETRRPVREISSAEEQALDAAEDFDYAELRRFAIITGLRRRELLITWPQVDFELATVQVQVKGGTWRTIPLTREAYAMLWRRRGHHPEFVFTTKAQRNWKNWRNPDDRRMKGDRHPITYEGFGSHKDRAWQKAGVKARIHDLRHTTGMRTLRKTRNLKVVQELLGHTDIKTTATFYTAANVEDLRQAMEETNGARDVTPAPAKLVDKSGE</sequence>
<dbReference type="InterPro" id="IPR002104">
    <property type="entry name" value="Integrase_catalytic"/>
</dbReference>
<dbReference type="PROSITE" id="PS51898">
    <property type="entry name" value="TYR_RECOMBINASE"/>
    <property type="match status" value="1"/>
</dbReference>
<dbReference type="InterPro" id="IPR044068">
    <property type="entry name" value="CB"/>
</dbReference>
<dbReference type="Pfam" id="PF00589">
    <property type="entry name" value="Phage_integrase"/>
    <property type="match status" value="1"/>
</dbReference>
<dbReference type="InterPro" id="IPR013762">
    <property type="entry name" value="Integrase-like_cat_sf"/>
</dbReference>
<feature type="domain" description="Tyr recombinase" evidence="6">
    <location>
        <begin position="181"/>
        <end position="365"/>
    </location>
</feature>
<dbReference type="PANTHER" id="PTHR30349">
    <property type="entry name" value="PHAGE INTEGRASE-RELATED"/>
    <property type="match status" value="1"/>
</dbReference>
<evidence type="ECO:0000256" key="5">
    <source>
        <dbReference type="SAM" id="MobiDB-lite"/>
    </source>
</evidence>
<proteinExistence type="predicted"/>